<name>A0ABQ7ZW50_BRANA</name>
<protein>
    <submittedName>
        <fullName evidence="3">Uncharacterized protein</fullName>
    </submittedName>
</protein>
<reference evidence="3 4" key="1">
    <citation type="submission" date="2021-05" db="EMBL/GenBank/DDBJ databases">
        <title>Genome Assembly of Synthetic Allotetraploid Brassica napus Reveals Homoeologous Exchanges between Subgenomes.</title>
        <authorList>
            <person name="Davis J.T."/>
        </authorList>
    </citation>
    <scope>NUCLEOTIDE SEQUENCE [LARGE SCALE GENOMIC DNA]</scope>
    <source>
        <strain evidence="4">cv. Da-Ae</strain>
        <tissue evidence="3">Seedling</tissue>
    </source>
</reference>
<feature type="region of interest" description="Disordered" evidence="1">
    <location>
        <begin position="80"/>
        <end position="102"/>
    </location>
</feature>
<keyword evidence="2" id="KW-0812">Transmembrane</keyword>
<keyword evidence="4" id="KW-1185">Reference proteome</keyword>
<dbReference type="PANTHER" id="PTHR33512">
    <property type="entry name" value="PROTEIN, PUTATIVE (DUF1191)-RELATED"/>
    <property type="match status" value="1"/>
</dbReference>
<dbReference type="InterPro" id="IPR010605">
    <property type="entry name" value="DUF1191"/>
</dbReference>
<keyword evidence="2" id="KW-0472">Membrane</keyword>
<dbReference type="Pfam" id="PF06697">
    <property type="entry name" value="DUF1191"/>
    <property type="match status" value="1"/>
</dbReference>
<dbReference type="EMBL" id="JAGKQM010000014">
    <property type="protein sequence ID" value="KAH0884243.1"/>
    <property type="molecule type" value="Genomic_DNA"/>
</dbReference>
<gene>
    <name evidence="3" type="ORF">HID58_060339</name>
</gene>
<evidence type="ECO:0000313" key="3">
    <source>
        <dbReference type="EMBL" id="KAH0884243.1"/>
    </source>
</evidence>
<dbReference type="Proteomes" id="UP000824890">
    <property type="component" value="Unassembled WGS sequence"/>
</dbReference>
<evidence type="ECO:0000313" key="4">
    <source>
        <dbReference type="Proteomes" id="UP000824890"/>
    </source>
</evidence>
<sequence>MSPLASWELLGKQLWTPLCSKAAQDGDYSQFANPRLERNYNQQEIARMAFCAAAAIRHSTRRRPKMSQIVRALEGDTSIEDLSKGGRARGSPSTSSTTQERFKESSRLLDLLLRDYTLNSFKNQHYSIKTGVLRRIHLPSNYSGINLDAVRFRCGSLRRYGAQLQEFHIGVGAVLEPCGERLVVVRQILGSNWSDIYYKNYDLSGYRLVSPVLGLLAYNAINDVVLGNNLSSSFQISLLLDYAKDPSTVDFGNISGPSMVERTFLNKPMCVTFGLDGKVTFAGEVKPYVCAVKTNGHFGLVVTDDQDSSKSDGGGENEMKKAKIGRWRSVVGGLVGSVTVGVVLLGLVVAVAVVTANKRRRRAKWEEMERKAYEEEALRVVPMVGHSRVFVASATRTLPGFVEHECVPN</sequence>
<organism evidence="3 4">
    <name type="scientific">Brassica napus</name>
    <name type="common">Rape</name>
    <dbReference type="NCBI Taxonomy" id="3708"/>
    <lineage>
        <taxon>Eukaryota</taxon>
        <taxon>Viridiplantae</taxon>
        <taxon>Streptophyta</taxon>
        <taxon>Embryophyta</taxon>
        <taxon>Tracheophyta</taxon>
        <taxon>Spermatophyta</taxon>
        <taxon>Magnoliopsida</taxon>
        <taxon>eudicotyledons</taxon>
        <taxon>Gunneridae</taxon>
        <taxon>Pentapetalae</taxon>
        <taxon>rosids</taxon>
        <taxon>malvids</taxon>
        <taxon>Brassicales</taxon>
        <taxon>Brassicaceae</taxon>
        <taxon>Brassiceae</taxon>
        <taxon>Brassica</taxon>
    </lineage>
</organism>
<keyword evidence="2" id="KW-1133">Transmembrane helix</keyword>
<evidence type="ECO:0000256" key="2">
    <source>
        <dbReference type="SAM" id="Phobius"/>
    </source>
</evidence>
<comment type="caution">
    <text evidence="3">The sequence shown here is derived from an EMBL/GenBank/DDBJ whole genome shotgun (WGS) entry which is preliminary data.</text>
</comment>
<proteinExistence type="predicted"/>
<accession>A0ABQ7ZW50</accession>
<feature type="transmembrane region" description="Helical" evidence="2">
    <location>
        <begin position="330"/>
        <end position="354"/>
    </location>
</feature>
<dbReference type="PANTHER" id="PTHR33512:SF23">
    <property type="entry name" value="F16P17.15"/>
    <property type="match status" value="1"/>
</dbReference>
<evidence type="ECO:0000256" key="1">
    <source>
        <dbReference type="SAM" id="MobiDB-lite"/>
    </source>
</evidence>